<dbReference type="AlphaFoldDB" id="A0A556MMU0"/>
<keyword evidence="3" id="KW-1185">Reference proteome</keyword>
<dbReference type="OrthoDB" id="9781927at2"/>
<keyword evidence="1" id="KW-1133">Transmembrane helix</keyword>
<dbReference type="Pfam" id="PF04307">
    <property type="entry name" value="YdjM"/>
    <property type="match status" value="1"/>
</dbReference>
<evidence type="ECO:0000256" key="1">
    <source>
        <dbReference type="SAM" id="Phobius"/>
    </source>
</evidence>
<dbReference type="EMBL" id="VLPL01000008">
    <property type="protein sequence ID" value="TSJ41233.1"/>
    <property type="molecule type" value="Genomic_DNA"/>
</dbReference>
<feature type="transmembrane region" description="Helical" evidence="1">
    <location>
        <begin position="59"/>
        <end position="77"/>
    </location>
</feature>
<evidence type="ECO:0000313" key="2">
    <source>
        <dbReference type="EMBL" id="TSJ41233.1"/>
    </source>
</evidence>
<evidence type="ECO:0000313" key="3">
    <source>
        <dbReference type="Proteomes" id="UP000316008"/>
    </source>
</evidence>
<dbReference type="InterPro" id="IPR007404">
    <property type="entry name" value="YdjM-like"/>
</dbReference>
<dbReference type="RefSeq" id="WP_144334044.1">
    <property type="nucleotide sequence ID" value="NZ_VLPL01000008.1"/>
</dbReference>
<feature type="transmembrane region" description="Helical" evidence="1">
    <location>
        <begin position="127"/>
        <end position="148"/>
    </location>
</feature>
<sequence>MDSLTQIVLGAAVGEAVAGRKMGAKAALWGAIGGTIPDLDVFLRFFYDPLDAALVHRGFSHSLLFALIAGIFLMYFSGKGSGKKYTHRTWFLLWFLSIVTHPMLDIFTNYGTQFFWPLDWRLTFNSVFVIDPLYTLPFMVLLIGALFMNRESKRRRIWNWIGIGYSCLYLLWGVGIKLFVYSKTDSYFEQAAIHPKRAMVTPMPLTSFYWDLIVEDDSCYYIGYKSLFAPFDPKQIEVLPKNHQLLKNIRWQGKSRITEIEHITNGFYAVEQHRDSLFIFDLRFGTTTTITNGTSRNPLLGYGFILKDQKPEKLFSHRSRDFSKINFSVYWDKVFGK</sequence>
<comment type="caution">
    <text evidence="2">The sequence shown here is derived from an EMBL/GenBank/DDBJ whole genome shotgun (WGS) entry which is preliminary data.</text>
</comment>
<proteinExistence type="predicted"/>
<dbReference type="Proteomes" id="UP000316008">
    <property type="component" value="Unassembled WGS sequence"/>
</dbReference>
<dbReference type="PANTHER" id="PTHR40031:SF1">
    <property type="entry name" value="MEMBRANE-BOUND METAL-DEPENDENT HYDROLASE"/>
    <property type="match status" value="1"/>
</dbReference>
<name>A0A556MMU0_9FLAO</name>
<accession>A0A556MMU0</accession>
<dbReference type="PANTHER" id="PTHR40031">
    <property type="entry name" value="HYPOTHETICAL MEMBRANE SPANNING PROTEIN"/>
    <property type="match status" value="1"/>
</dbReference>
<feature type="transmembrane region" description="Helical" evidence="1">
    <location>
        <begin position="160"/>
        <end position="180"/>
    </location>
</feature>
<keyword evidence="1" id="KW-0472">Membrane</keyword>
<keyword evidence="2" id="KW-0378">Hydrolase</keyword>
<dbReference type="GO" id="GO:0016787">
    <property type="term" value="F:hydrolase activity"/>
    <property type="evidence" value="ECO:0007669"/>
    <property type="project" value="UniProtKB-KW"/>
</dbReference>
<organism evidence="2 3">
    <name type="scientific">Fluviicola chungangensis</name>
    <dbReference type="NCBI Taxonomy" id="2597671"/>
    <lineage>
        <taxon>Bacteria</taxon>
        <taxon>Pseudomonadati</taxon>
        <taxon>Bacteroidota</taxon>
        <taxon>Flavobacteriia</taxon>
        <taxon>Flavobacteriales</taxon>
        <taxon>Crocinitomicaceae</taxon>
        <taxon>Fluviicola</taxon>
    </lineage>
</organism>
<reference evidence="2 3" key="1">
    <citation type="submission" date="2019-07" db="EMBL/GenBank/DDBJ databases">
        <authorList>
            <person name="Huq M.A."/>
        </authorList>
    </citation>
    <scope>NUCLEOTIDE SEQUENCE [LARGE SCALE GENOMIC DNA]</scope>
    <source>
        <strain evidence="2 3">MAH-3</strain>
    </source>
</reference>
<protein>
    <submittedName>
        <fullName evidence="2">Metal-dependent hydrolase</fullName>
    </submittedName>
</protein>
<gene>
    <name evidence="2" type="ORF">FO442_15080</name>
</gene>
<feature type="transmembrane region" description="Helical" evidence="1">
    <location>
        <begin position="89"/>
        <end position="107"/>
    </location>
</feature>
<keyword evidence="1" id="KW-0812">Transmembrane</keyword>
<dbReference type="InterPro" id="IPR053170">
    <property type="entry name" value="Transcription_regulator"/>
</dbReference>